<evidence type="ECO:0000256" key="1">
    <source>
        <dbReference type="SAM" id="MobiDB-lite"/>
    </source>
</evidence>
<dbReference type="Proteomes" id="UP000654075">
    <property type="component" value="Unassembled WGS sequence"/>
</dbReference>
<feature type="compositionally biased region" description="Pro residues" evidence="1">
    <location>
        <begin position="80"/>
        <end position="93"/>
    </location>
</feature>
<sequence>EVASTMPRKGMMVLSALLSPWSCDADNVMSTLVMQARGPILAAEQSCDMCDSDPVEFLQASLHRGPEQESGGAWAQVMQPPLPPPLIAPPLMTPPWKGNGKGAATRKGEEEGEYGGCGL</sequence>
<reference evidence="3" key="1">
    <citation type="submission" date="2021-02" db="EMBL/GenBank/DDBJ databases">
        <authorList>
            <person name="Dougan E. K."/>
            <person name="Rhodes N."/>
            <person name="Thang M."/>
            <person name="Chan C."/>
        </authorList>
    </citation>
    <scope>NUCLEOTIDE SEQUENCE</scope>
</reference>
<dbReference type="EMBL" id="CAJNNV010031035">
    <property type="protein sequence ID" value="CAE8634496.1"/>
    <property type="molecule type" value="Genomic_DNA"/>
</dbReference>
<proteinExistence type="predicted"/>
<organism evidence="3 4">
    <name type="scientific">Polarella glacialis</name>
    <name type="common">Dinoflagellate</name>
    <dbReference type="NCBI Taxonomy" id="89957"/>
    <lineage>
        <taxon>Eukaryota</taxon>
        <taxon>Sar</taxon>
        <taxon>Alveolata</taxon>
        <taxon>Dinophyceae</taxon>
        <taxon>Suessiales</taxon>
        <taxon>Suessiaceae</taxon>
        <taxon>Polarella</taxon>
    </lineage>
</organism>
<keyword evidence="2" id="KW-0732">Signal</keyword>
<dbReference type="AlphaFoldDB" id="A0A813H9Y0"/>
<accession>A0A813H9Y0</accession>
<feature type="chain" id="PRO_5032727585" evidence="2">
    <location>
        <begin position="26"/>
        <end position="119"/>
    </location>
</feature>
<feature type="non-terminal residue" evidence="3">
    <location>
        <position position="119"/>
    </location>
</feature>
<gene>
    <name evidence="3" type="ORF">PGLA1383_LOCUS50145</name>
</gene>
<name>A0A813H9Y0_POLGL</name>
<feature type="signal peptide" evidence="2">
    <location>
        <begin position="1"/>
        <end position="25"/>
    </location>
</feature>
<feature type="region of interest" description="Disordered" evidence="1">
    <location>
        <begin position="79"/>
        <end position="119"/>
    </location>
</feature>
<evidence type="ECO:0000313" key="3">
    <source>
        <dbReference type="EMBL" id="CAE8634496.1"/>
    </source>
</evidence>
<keyword evidence="4" id="KW-1185">Reference proteome</keyword>
<protein>
    <submittedName>
        <fullName evidence="3">Uncharacterized protein</fullName>
    </submittedName>
</protein>
<comment type="caution">
    <text evidence="3">The sequence shown here is derived from an EMBL/GenBank/DDBJ whole genome shotgun (WGS) entry which is preliminary data.</text>
</comment>
<evidence type="ECO:0000256" key="2">
    <source>
        <dbReference type="SAM" id="SignalP"/>
    </source>
</evidence>
<evidence type="ECO:0000313" key="4">
    <source>
        <dbReference type="Proteomes" id="UP000654075"/>
    </source>
</evidence>